<dbReference type="InterPro" id="IPR029058">
    <property type="entry name" value="AB_hydrolase_fold"/>
</dbReference>
<name>A0A9W6HJT2_9MICO</name>
<reference evidence="1" key="1">
    <citation type="journal article" date="2014" name="Int. J. Syst. Evol. Microbiol.">
        <title>Complete genome sequence of Corynebacterium casei LMG S-19264T (=DSM 44701T), isolated from a smear-ripened cheese.</title>
        <authorList>
            <consortium name="US DOE Joint Genome Institute (JGI-PGF)"/>
            <person name="Walter F."/>
            <person name="Albersmeier A."/>
            <person name="Kalinowski J."/>
            <person name="Ruckert C."/>
        </authorList>
    </citation>
    <scope>NUCLEOTIDE SEQUENCE</scope>
    <source>
        <strain evidence="1">VKM Ac-1940</strain>
    </source>
</reference>
<dbReference type="SUPFAM" id="SSF53474">
    <property type="entry name" value="alpha/beta-Hydrolases"/>
    <property type="match status" value="1"/>
</dbReference>
<dbReference type="AlphaFoldDB" id="A0A9W6HJT2"/>
<organism evidence="1 2">
    <name type="scientific">Microbacterium dextranolyticum</name>
    <dbReference type="NCBI Taxonomy" id="36806"/>
    <lineage>
        <taxon>Bacteria</taxon>
        <taxon>Bacillati</taxon>
        <taxon>Actinomycetota</taxon>
        <taxon>Actinomycetes</taxon>
        <taxon>Micrococcales</taxon>
        <taxon>Microbacteriaceae</taxon>
        <taxon>Microbacterium</taxon>
    </lineage>
</organism>
<protein>
    <recommendedName>
        <fullName evidence="3">Alpha/beta hydrolase</fullName>
    </recommendedName>
</protein>
<dbReference type="EMBL" id="BSER01000001">
    <property type="protein sequence ID" value="GLJ93985.1"/>
    <property type="molecule type" value="Genomic_DNA"/>
</dbReference>
<evidence type="ECO:0000313" key="1">
    <source>
        <dbReference type="EMBL" id="GLJ93985.1"/>
    </source>
</evidence>
<gene>
    <name evidence="1" type="ORF">GCM10017591_00460</name>
</gene>
<evidence type="ECO:0008006" key="3">
    <source>
        <dbReference type="Google" id="ProtNLM"/>
    </source>
</evidence>
<dbReference type="Proteomes" id="UP001142291">
    <property type="component" value="Unassembled WGS sequence"/>
</dbReference>
<evidence type="ECO:0000313" key="2">
    <source>
        <dbReference type="Proteomes" id="UP001142291"/>
    </source>
</evidence>
<reference evidence="1" key="2">
    <citation type="submission" date="2023-01" db="EMBL/GenBank/DDBJ databases">
        <authorList>
            <person name="Sun Q."/>
            <person name="Evtushenko L."/>
        </authorList>
    </citation>
    <scope>NUCLEOTIDE SEQUENCE</scope>
    <source>
        <strain evidence="1">VKM Ac-1940</strain>
    </source>
</reference>
<proteinExistence type="predicted"/>
<accession>A0A9W6HJT2</accession>
<keyword evidence="2" id="KW-1185">Reference proteome</keyword>
<dbReference type="RefSeq" id="WP_204962518.1">
    <property type="nucleotide sequence ID" value="NZ_BAAAUR010000002.1"/>
</dbReference>
<comment type="caution">
    <text evidence="1">The sequence shown here is derived from an EMBL/GenBank/DDBJ whole genome shotgun (WGS) entry which is preliminary data.</text>
</comment>
<sequence>MGEDLDIRSGGVVAVDTETLRAAAGRLRIVAGECDGVRDTIEQARRALVAAGVWATTWAILPSTAAAGAGDRCRRLASDLSSMADTYDVAELSSAASVAESAGDTALAAQLRSRAIAIMSADPSVPLRLAAATLAWRTETVAALAAQYRAPTVPGTMEPWGAEALALLATGVIGAVGLGAVPSGTRLTGHPDPVSVQRLSAGRTTAPTSLAQTVDRIPQGDGRVRVERYTMPDGGRRYVAYAAGTALGGRDDEVWDMDSNLGLYTRSQGESLDALTGALADAGAKPGDTVGLVGYSQGAMDASYAAISGVYDVPLLITFGDPVQAEVGDGTLSVAVRHLDDPVSALSAGGFAGGVGAVGSFVASRESPGTAFSGQGIIGQHALDAYRDTAVLLDRSGDPRMDGVRDRLGDLSAAVSVDAVVYGAARSEEAEVSVGPSAAGGG</sequence>